<keyword evidence="6 7" id="KW-0472">Membrane</keyword>
<comment type="subcellular location">
    <subcellularLocation>
        <location evidence="1">Mitochondrion inner membrane</location>
        <topology evidence="1">Multi-pass membrane protein</topology>
    </subcellularLocation>
</comment>
<keyword evidence="9" id="KW-1185">Reference proteome</keyword>
<dbReference type="GO" id="GO:0005743">
    <property type="term" value="C:mitochondrial inner membrane"/>
    <property type="evidence" value="ECO:0007669"/>
    <property type="project" value="UniProtKB-SubCell"/>
</dbReference>
<evidence type="ECO:0000256" key="7">
    <source>
        <dbReference type="SAM" id="Phobius"/>
    </source>
</evidence>
<gene>
    <name evidence="8" type="ORF">QBC37DRAFT_412392</name>
</gene>
<feature type="transmembrane region" description="Helical" evidence="7">
    <location>
        <begin position="50"/>
        <end position="70"/>
    </location>
</feature>
<feature type="transmembrane region" description="Helical" evidence="7">
    <location>
        <begin position="20"/>
        <end position="38"/>
    </location>
</feature>
<dbReference type="InterPro" id="IPR039205">
    <property type="entry name" value="NDUFA11"/>
</dbReference>
<keyword evidence="4 7" id="KW-1133">Transmembrane helix</keyword>
<sequence length="202" mass="21919">MAPQHGDDDGHFHPRDALSSAVQSAALTGGAGLFIAAIQNAMTKQKLGAWTVFTRGGSTIGIFAASGGAYEFTKQAAANLREADDYANDAIGGFFGGAVLGLPTLRMPRVLGYGTMFAVVMGFFEYTGGSLRARKTDPSIDEFERKEQLRLNRRRPIDETLAEIGEGRGIRPPGYEERRRQRLKEKYGIEVKTESADPNANC</sequence>
<accession>A0AAN6YFW3</accession>
<dbReference type="AlphaFoldDB" id="A0AAN6YFW3"/>
<dbReference type="PANTHER" id="PTHR21382:SF1">
    <property type="entry name" value="NADH DEHYDROGENASE [UBIQUINONE] 1 ALPHA SUBCOMPLEX SUBUNIT 11"/>
    <property type="match status" value="1"/>
</dbReference>
<evidence type="ECO:0000313" key="9">
    <source>
        <dbReference type="Proteomes" id="UP001301769"/>
    </source>
</evidence>
<comment type="caution">
    <text evidence="8">The sequence shown here is derived from an EMBL/GenBank/DDBJ whole genome shotgun (WGS) entry which is preliminary data.</text>
</comment>
<evidence type="ECO:0000256" key="6">
    <source>
        <dbReference type="ARBA" id="ARBA00023136"/>
    </source>
</evidence>
<keyword evidence="5" id="KW-0496">Mitochondrion</keyword>
<dbReference type="EMBL" id="MU858053">
    <property type="protein sequence ID" value="KAK4218384.1"/>
    <property type="molecule type" value="Genomic_DNA"/>
</dbReference>
<evidence type="ECO:0000313" key="8">
    <source>
        <dbReference type="EMBL" id="KAK4218384.1"/>
    </source>
</evidence>
<reference evidence="8" key="1">
    <citation type="journal article" date="2023" name="Mol. Phylogenet. Evol.">
        <title>Genome-scale phylogeny and comparative genomics of the fungal order Sordariales.</title>
        <authorList>
            <person name="Hensen N."/>
            <person name="Bonometti L."/>
            <person name="Westerberg I."/>
            <person name="Brannstrom I.O."/>
            <person name="Guillou S."/>
            <person name="Cros-Aarteil S."/>
            <person name="Calhoun S."/>
            <person name="Haridas S."/>
            <person name="Kuo A."/>
            <person name="Mondo S."/>
            <person name="Pangilinan J."/>
            <person name="Riley R."/>
            <person name="LaButti K."/>
            <person name="Andreopoulos B."/>
            <person name="Lipzen A."/>
            <person name="Chen C."/>
            <person name="Yan M."/>
            <person name="Daum C."/>
            <person name="Ng V."/>
            <person name="Clum A."/>
            <person name="Steindorff A."/>
            <person name="Ohm R.A."/>
            <person name="Martin F."/>
            <person name="Silar P."/>
            <person name="Natvig D.O."/>
            <person name="Lalanne C."/>
            <person name="Gautier V."/>
            <person name="Ament-Velasquez S.L."/>
            <person name="Kruys A."/>
            <person name="Hutchinson M.I."/>
            <person name="Powell A.J."/>
            <person name="Barry K."/>
            <person name="Miller A.N."/>
            <person name="Grigoriev I.V."/>
            <person name="Debuchy R."/>
            <person name="Gladieux P."/>
            <person name="Hiltunen Thoren M."/>
            <person name="Johannesson H."/>
        </authorList>
    </citation>
    <scope>NUCLEOTIDE SEQUENCE</scope>
    <source>
        <strain evidence="8">PSN293</strain>
    </source>
</reference>
<name>A0AAN6YFW3_9PEZI</name>
<keyword evidence="3" id="KW-0999">Mitochondrion inner membrane</keyword>
<dbReference type="GO" id="GO:0045271">
    <property type="term" value="C:respiratory chain complex I"/>
    <property type="evidence" value="ECO:0007669"/>
    <property type="project" value="InterPro"/>
</dbReference>
<evidence type="ECO:0000256" key="4">
    <source>
        <dbReference type="ARBA" id="ARBA00022989"/>
    </source>
</evidence>
<reference evidence="8" key="2">
    <citation type="submission" date="2023-05" db="EMBL/GenBank/DDBJ databases">
        <authorList>
            <consortium name="Lawrence Berkeley National Laboratory"/>
            <person name="Steindorff A."/>
            <person name="Hensen N."/>
            <person name="Bonometti L."/>
            <person name="Westerberg I."/>
            <person name="Brannstrom I.O."/>
            <person name="Guillou S."/>
            <person name="Cros-Aarteil S."/>
            <person name="Calhoun S."/>
            <person name="Haridas S."/>
            <person name="Kuo A."/>
            <person name="Mondo S."/>
            <person name="Pangilinan J."/>
            <person name="Riley R."/>
            <person name="Labutti K."/>
            <person name="Andreopoulos B."/>
            <person name="Lipzen A."/>
            <person name="Chen C."/>
            <person name="Yanf M."/>
            <person name="Daum C."/>
            <person name="Ng V."/>
            <person name="Clum A."/>
            <person name="Ohm R."/>
            <person name="Martin F."/>
            <person name="Silar P."/>
            <person name="Natvig D."/>
            <person name="Lalanne C."/>
            <person name="Gautier V."/>
            <person name="Ament-Velasquez S.L."/>
            <person name="Kruys A."/>
            <person name="Hutchinson M.I."/>
            <person name="Powell A.J."/>
            <person name="Barry K."/>
            <person name="Miller A.N."/>
            <person name="Grigoriev I.V."/>
            <person name="Debuchy R."/>
            <person name="Gladieux P."/>
            <person name="Thoren M.H."/>
            <person name="Johannesson H."/>
        </authorList>
    </citation>
    <scope>NUCLEOTIDE SEQUENCE</scope>
    <source>
        <strain evidence="8">PSN293</strain>
    </source>
</reference>
<protein>
    <submittedName>
        <fullName evidence="8">Uncharacterized protein</fullName>
    </submittedName>
</protein>
<evidence type="ECO:0000256" key="2">
    <source>
        <dbReference type="ARBA" id="ARBA00022692"/>
    </source>
</evidence>
<dbReference type="Proteomes" id="UP001301769">
    <property type="component" value="Unassembled WGS sequence"/>
</dbReference>
<evidence type="ECO:0000256" key="5">
    <source>
        <dbReference type="ARBA" id="ARBA00023128"/>
    </source>
</evidence>
<keyword evidence="2 7" id="KW-0812">Transmembrane</keyword>
<dbReference type="PANTHER" id="PTHR21382">
    <property type="entry name" value="NADH-UBIQUINONE OXIDOREDUCTASE SUBUNIT"/>
    <property type="match status" value="1"/>
</dbReference>
<evidence type="ECO:0000256" key="1">
    <source>
        <dbReference type="ARBA" id="ARBA00004448"/>
    </source>
</evidence>
<evidence type="ECO:0000256" key="3">
    <source>
        <dbReference type="ARBA" id="ARBA00022792"/>
    </source>
</evidence>
<dbReference type="GO" id="GO:0006120">
    <property type="term" value="P:mitochondrial electron transport, NADH to ubiquinone"/>
    <property type="evidence" value="ECO:0007669"/>
    <property type="project" value="InterPro"/>
</dbReference>
<proteinExistence type="predicted"/>
<organism evidence="8 9">
    <name type="scientific">Rhypophila decipiens</name>
    <dbReference type="NCBI Taxonomy" id="261697"/>
    <lineage>
        <taxon>Eukaryota</taxon>
        <taxon>Fungi</taxon>
        <taxon>Dikarya</taxon>
        <taxon>Ascomycota</taxon>
        <taxon>Pezizomycotina</taxon>
        <taxon>Sordariomycetes</taxon>
        <taxon>Sordariomycetidae</taxon>
        <taxon>Sordariales</taxon>
        <taxon>Naviculisporaceae</taxon>
        <taxon>Rhypophila</taxon>
    </lineage>
</organism>
<feature type="transmembrane region" description="Helical" evidence="7">
    <location>
        <begin position="110"/>
        <end position="128"/>
    </location>
</feature>